<keyword evidence="2 4" id="KW-0238">DNA-binding</keyword>
<keyword evidence="7" id="KW-1185">Reference proteome</keyword>
<evidence type="ECO:0000256" key="3">
    <source>
        <dbReference type="ARBA" id="ARBA00023163"/>
    </source>
</evidence>
<feature type="domain" description="HTH tetR-type" evidence="5">
    <location>
        <begin position="15"/>
        <end position="74"/>
    </location>
</feature>
<reference evidence="6 7" key="1">
    <citation type="journal article" date="2019" name="Int. J. Syst. Evol. Microbiol.">
        <title>The Global Catalogue of Microorganisms (GCM) 10K type strain sequencing project: providing services to taxonomists for standard genome sequencing and annotation.</title>
        <authorList>
            <consortium name="The Broad Institute Genomics Platform"/>
            <consortium name="The Broad Institute Genome Sequencing Center for Infectious Disease"/>
            <person name="Wu L."/>
            <person name="Ma J."/>
        </authorList>
    </citation>
    <scope>NUCLEOTIDE SEQUENCE [LARGE SCALE GENOMIC DNA]</scope>
    <source>
        <strain evidence="6 7">JCM 15591</strain>
    </source>
</reference>
<protein>
    <submittedName>
        <fullName evidence="6">TetR/AcrR family transcriptional regulator</fullName>
    </submittedName>
</protein>
<dbReference type="Pfam" id="PF00440">
    <property type="entry name" value="TetR_N"/>
    <property type="match status" value="1"/>
</dbReference>
<dbReference type="InterPro" id="IPR050109">
    <property type="entry name" value="HTH-type_TetR-like_transc_reg"/>
</dbReference>
<evidence type="ECO:0000256" key="4">
    <source>
        <dbReference type="PROSITE-ProRule" id="PRU00335"/>
    </source>
</evidence>
<dbReference type="InterPro" id="IPR001647">
    <property type="entry name" value="HTH_TetR"/>
</dbReference>
<dbReference type="InterPro" id="IPR009057">
    <property type="entry name" value="Homeodomain-like_sf"/>
</dbReference>
<evidence type="ECO:0000256" key="2">
    <source>
        <dbReference type="ARBA" id="ARBA00023125"/>
    </source>
</evidence>
<sequence>MSTGAAPTGHSKRRARTRAALLAAARQLLAEGRETASIEEITKRAGVGFGSFFNHFPGGKDELFTEAVLDVLDAYSAWVTSLTEPLPDPAEVFALSFRITGRLGAAQPDLFAPVLARGSEILLVDRGLRQAALADLRAGVDSGRFIALDPEVHLLAVGGVLLGLMRAAVVTPGLTTSAIDAVSAGVLRMLGVSAQEAQEICARPLPGSPGVAQWFAAVAVP</sequence>
<dbReference type="RefSeq" id="WP_344067674.1">
    <property type="nucleotide sequence ID" value="NZ_BAAAPN010000059.1"/>
</dbReference>
<dbReference type="Pfam" id="PF21306">
    <property type="entry name" value="TetR_C_40"/>
    <property type="match status" value="1"/>
</dbReference>
<keyword evidence="3" id="KW-0804">Transcription</keyword>
<accession>A0ABN2KZF2</accession>
<evidence type="ECO:0000313" key="7">
    <source>
        <dbReference type="Proteomes" id="UP001501475"/>
    </source>
</evidence>
<keyword evidence="1" id="KW-0805">Transcription regulation</keyword>
<dbReference type="Gene3D" id="1.10.357.10">
    <property type="entry name" value="Tetracycline Repressor, domain 2"/>
    <property type="match status" value="1"/>
</dbReference>
<feature type="DNA-binding region" description="H-T-H motif" evidence="4">
    <location>
        <begin position="37"/>
        <end position="56"/>
    </location>
</feature>
<comment type="caution">
    <text evidence="6">The sequence shown here is derived from an EMBL/GenBank/DDBJ whole genome shotgun (WGS) entry which is preliminary data.</text>
</comment>
<dbReference type="PANTHER" id="PTHR30055:SF234">
    <property type="entry name" value="HTH-TYPE TRANSCRIPTIONAL REGULATOR BETI"/>
    <property type="match status" value="1"/>
</dbReference>
<evidence type="ECO:0000313" key="6">
    <source>
        <dbReference type="EMBL" id="GAA1769593.1"/>
    </source>
</evidence>
<dbReference type="InterPro" id="IPR049513">
    <property type="entry name" value="TetR_C_40"/>
</dbReference>
<dbReference type="PANTHER" id="PTHR30055">
    <property type="entry name" value="HTH-TYPE TRANSCRIPTIONAL REGULATOR RUTR"/>
    <property type="match status" value="1"/>
</dbReference>
<evidence type="ECO:0000259" key="5">
    <source>
        <dbReference type="PROSITE" id="PS50977"/>
    </source>
</evidence>
<organism evidence="6 7">
    <name type="scientific">Nostocoides vanveenii</name>
    <dbReference type="NCBI Taxonomy" id="330835"/>
    <lineage>
        <taxon>Bacteria</taxon>
        <taxon>Bacillati</taxon>
        <taxon>Actinomycetota</taxon>
        <taxon>Actinomycetes</taxon>
        <taxon>Micrococcales</taxon>
        <taxon>Intrasporangiaceae</taxon>
        <taxon>Nostocoides</taxon>
    </lineage>
</organism>
<dbReference type="PROSITE" id="PS50977">
    <property type="entry name" value="HTH_TETR_2"/>
    <property type="match status" value="1"/>
</dbReference>
<dbReference type="SUPFAM" id="SSF46689">
    <property type="entry name" value="Homeodomain-like"/>
    <property type="match status" value="1"/>
</dbReference>
<proteinExistence type="predicted"/>
<name>A0ABN2KZF2_9MICO</name>
<gene>
    <name evidence="6" type="ORF">GCM10009810_30180</name>
</gene>
<evidence type="ECO:0000256" key="1">
    <source>
        <dbReference type="ARBA" id="ARBA00023015"/>
    </source>
</evidence>
<dbReference type="Proteomes" id="UP001501475">
    <property type="component" value="Unassembled WGS sequence"/>
</dbReference>
<dbReference type="EMBL" id="BAAAPN010000059">
    <property type="protein sequence ID" value="GAA1769593.1"/>
    <property type="molecule type" value="Genomic_DNA"/>
</dbReference>